<dbReference type="InterPro" id="IPR043428">
    <property type="entry name" value="LivM-like"/>
</dbReference>
<dbReference type="Proteomes" id="UP000032232">
    <property type="component" value="Unassembled WGS sequence"/>
</dbReference>
<organism evidence="8 9">
    <name type="scientific">Jannaschia aquimarina</name>
    <dbReference type="NCBI Taxonomy" id="935700"/>
    <lineage>
        <taxon>Bacteria</taxon>
        <taxon>Pseudomonadati</taxon>
        <taxon>Pseudomonadota</taxon>
        <taxon>Alphaproteobacteria</taxon>
        <taxon>Rhodobacterales</taxon>
        <taxon>Roseobacteraceae</taxon>
        <taxon>Jannaschia</taxon>
    </lineage>
</organism>
<evidence type="ECO:0000256" key="3">
    <source>
        <dbReference type="ARBA" id="ARBA00022692"/>
    </source>
</evidence>
<evidence type="ECO:0000256" key="6">
    <source>
        <dbReference type="SAM" id="MobiDB-lite"/>
    </source>
</evidence>
<gene>
    <name evidence="8" type="ORF">jaqu_37230</name>
</gene>
<dbReference type="PATRIC" id="fig|935700.4.peg.3838"/>
<evidence type="ECO:0000256" key="5">
    <source>
        <dbReference type="ARBA" id="ARBA00023136"/>
    </source>
</evidence>
<dbReference type="InterPro" id="IPR001851">
    <property type="entry name" value="ABC_transp_permease"/>
</dbReference>
<evidence type="ECO:0000256" key="7">
    <source>
        <dbReference type="SAM" id="Phobius"/>
    </source>
</evidence>
<comment type="subcellular location">
    <subcellularLocation>
        <location evidence="1">Cell membrane</location>
        <topology evidence="1">Multi-pass membrane protein</topology>
    </subcellularLocation>
</comment>
<accession>A0A0D1EEW9</accession>
<evidence type="ECO:0000313" key="9">
    <source>
        <dbReference type="Proteomes" id="UP000032232"/>
    </source>
</evidence>
<dbReference type="AlphaFoldDB" id="A0A0D1EEW9"/>
<reference evidence="8 9" key="1">
    <citation type="submission" date="2015-02" db="EMBL/GenBank/DDBJ databases">
        <title>Genome Sequence of Jannaschia aquimarina DSM28248, a member of the Roseobacter clade.</title>
        <authorList>
            <person name="Voget S."/>
            <person name="Daniel R."/>
        </authorList>
    </citation>
    <scope>NUCLEOTIDE SEQUENCE [LARGE SCALE GENOMIC DNA]</scope>
    <source>
        <strain evidence="8 9">GSW-M26</strain>
    </source>
</reference>
<feature type="transmembrane region" description="Helical" evidence="7">
    <location>
        <begin position="122"/>
        <end position="144"/>
    </location>
</feature>
<comment type="caution">
    <text evidence="8">The sequence shown here is derived from an EMBL/GenBank/DDBJ whole genome shotgun (WGS) entry which is preliminary data.</text>
</comment>
<sequence>MTDQTIQTISRDPAPTAPAHRAKARESTVLGLTRKDLTLLIVVAILTVFAPFILNPFPADSALAQFNAGYPDLMQRFVIFGIFAIGFNILFGLTGYLSFGHAAFLGVGSFAGVWMFKLLGMNVLYAIVASVAFAGLFSVVVGFVSLRRSGIYFSILTLAFAQMSFALAYSVLTPITGGETGLQLAKTDPRIFGQSIADDGNIPVPSFFGLEMRDSTTLYMGGWEFTLNVGYYLCAVVMLVAFYVAIRIFRSPFAMMLRAVKSNQQRMNYTGLNPKPYMLAAFVISGMYAGLAGGLMVSMDPLAGAERMQWTASGEVVLMTILGGAGTLIGPVLGAGFIKYFENIFSKINQATLEGWFSVFPDGLSDLLVTLVYPFVGKGWHLTLGILFMLVVIFLPGGLVQGGQKLATVFRRDKNANAVEGPAADQRSQAGE</sequence>
<feature type="transmembrane region" description="Helical" evidence="7">
    <location>
        <begin position="151"/>
        <end position="172"/>
    </location>
</feature>
<evidence type="ECO:0000256" key="1">
    <source>
        <dbReference type="ARBA" id="ARBA00004651"/>
    </source>
</evidence>
<dbReference type="CDD" id="cd06581">
    <property type="entry name" value="TM_PBP1_LivM_like"/>
    <property type="match status" value="1"/>
</dbReference>
<protein>
    <submittedName>
        <fullName evidence="8">Leucine/isoleucine/valine transporter permease subunit</fullName>
    </submittedName>
</protein>
<feature type="transmembrane region" description="Helical" evidence="7">
    <location>
        <begin position="382"/>
        <end position="402"/>
    </location>
</feature>
<feature type="compositionally biased region" description="Polar residues" evidence="6">
    <location>
        <begin position="1"/>
        <end position="10"/>
    </location>
</feature>
<evidence type="ECO:0000256" key="2">
    <source>
        <dbReference type="ARBA" id="ARBA00022475"/>
    </source>
</evidence>
<evidence type="ECO:0000256" key="4">
    <source>
        <dbReference type="ARBA" id="ARBA00022989"/>
    </source>
</evidence>
<dbReference type="STRING" id="935700.jaqu_37230"/>
<keyword evidence="4 7" id="KW-1133">Transmembrane helix</keyword>
<feature type="transmembrane region" description="Helical" evidence="7">
    <location>
        <begin position="317"/>
        <end position="341"/>
    </location>
</feature>
<feature type="transmembrane region" description="Helical" evidence="7">
    <location>
        <begin position="37"/>
        <end position="54"/>
    </location>
</feature>
<keyword evidence="5 7" id="KW-0472">Membrane</keyword>
<dbReference type="GO" id="GO:0005886">
    <property type="term" value="C:plasma membrane"/>
    <property type="evidence" value="ECO:0007669"/>
    <property type="project" value="UniProtKB-SubCell"/>
</dbReference>
<evidence type="ECO:0000313" key="8">
    <source>
        <dbReference type="EMBL" id="KIT14435.1"/>
    </source>
</evidence>
<name>A0A0D1EEW9_9RHOB</name>
<feature type="region of interest" description="Disordered" evidence="6">
    <location>
        <begin position="1"/>
        <end position="21"/>
    </location>
</feature>
<feature type="transmembrane region" description="Helical" evidence="7">
    <location>
        <begin position="74"/>
        <end position="91"/>
    </location>
</feature>
<dbReference type="GO" id="GO:0015658">
    <property type="term" value="F:branched-chain amino acid transmembrane transporter activity"/>
    <property type="evidence" value="ECO:0007669"/>
    <property type="project" value="InterPro"/>
</dbReference>
<keyword evidence="3 7" id="KW-0812">Transmembrane</keyword>
<proteinExistence type="predicted"/>
<feature type="transmembrane region" description="Helical" evidence="7">
    <location>
        <begin position="276"/>
        <end position="297"/>
    </location>
</feature>
<keyword evidence="9" id="KW-1185">Reference proteome</keyword>
<dbReference type="Pfam" id="PF02653">
    <property type="entry name" value="BPD_transp_2"/>
    <property type="match status" value="1"/>
</dbReference>
<feature type="transmembrane region" description="Helical" evidence="7">
    <location>
        <begin position="353"/>
        <end position="376"/>
    </location>
</feature>
<dbReference type="PANTHER" id="PTHR30482:SF17">
    <property type="entry name" value="ABC TRANSPORTER ATP-BINDING PROTEIN"/>
    <property type="match status" value="1"/>
</dbReference>
<dbReference type="EMBL" id="JYFE01000074">
    <property type="protein sequence ID" value="KIT14435.1"/>
    <property type="molecule type" value="Genomic_DNA"/>
</dbReference>
<feature type="transmembrane region" description="Helical" evidence="7">
    <location>
        <begin position="229"/>
        <end position="249"/>
    </location>
</feature>
<keyword evidence="2" id="KW-1003">Cell membrane</keyword>
<feature type="transmembrane region" description="Helical" evidence="7">
    <location>
        <begin position="98"/>
        <end position="116"/>
    </location>
</feature>
<dbReference type="PANTHER" id="PTHR30482">
    <property type="entry name" value="HIGH-AFFINITY BRANCHED-CHAIN AMINO ACID TRANSPORT SYSTEM PERMEASE"/>
    <property type="match status" value="1"/>
</dbReference>